<sequence length="436" mass="46812">MEWDLGELVAKYDVPGAQVAVLANGEIQDEAAGVLSLRTQVEATTDSVFKIGSITKIWTATLIQQLVDDGVLDLDCPVRDYLPGFRLSDRAATASLTARQLLTHTGGIDGNHFTDTGRNDDAIEKFVATLAEADQLLPPDTVFSYSNSGYVVLGRLVEVLCDKPFHDVLRERLVTPLGLRTAATDPYEAILHRAAVGHVQIDGKVVPAKEWAVSYYSAPSGSHFAISARELLEFVRLHLTDPALAALREPQVEPVPDFGGGVIGWGLGWMLYQDGVVGHTGVSKGQKAWLRVAPSAGVAVAVLTNSTGGEPLAYEIFGAALRDLAGVETAPRPVPPLNPTGIDADRMCGTYRSTLYDITLASEHDRAFLTYRPRNDIAESFLGGSENRVEVVRLNHSSVITAEPKSSGHQVLSLVGSDGHGRARFLHNGAAAYRIA</sequence>
<evidence type="ECO:0000313" key="2">
    <source>
        <dbReference type="EMBL" id="NUW46017.1"/>
    </source>
</evidence>
<evidence type="ECO:0000313" key="3">
    <source>
        <dbReference type="Proteomes" id="UP000546126"/>
    </source>
</evidence>
<dbReference type="AlphaFoldDB" id="A0A7Y6IX54"/>
<proteinExistence type="predicted"/>
<dbReference type="Pfam" id="PF00144">
    <property type="entry name" value="Beta-lactamase"/>
    <property type="match status" value="1"/>
</dbReference>
<reference evidence="2 3" key="1">
    <citation type="submission" date="2020-06" db="EMBL/GenBank/DDBJ databases">
        <authorList>
            <person name="Chanama M."/>
        </authorList>
    </citation>
    <scope>NUCLEOTIDE SEQUENCE [LARGE SCALE GENOMIC DNA]</scope>
    <source>
        <strain evidence="2 3">TBRC6557</strain>
    </source>
</reference>
<dbReference type="PANTHER" id="PTHR46825:SF9">
    <property type="entry name" value="BETA-LACTAMASE-RELATED DOMAIN-CONTAINING PROTEIN"/>
    <property type="match status" value="1"/>
</dbReference>
<feature type="domain" description="Beta-lactamase-related" evidence="1">
    <location>
        <begin position="7"/>
        <end position="312"/>
    </location>
</feature>
<dbReference type="InterPro" id="IPR012338">
    <property type="entry name" value="Beta-lactam/transpept-like"/>
</dbReference>
<dbReference type="EMBL" id="JABWGO010000014">
    <property type="protein sequence ID" value="NUW46017.1"/>
    <property type="molecule type" value="Genomic_DNA"/>
</dbReference>
<keyword evidence="3" id="KW-1185">Reference proteome</keyword>
<dbReference type="SUPFAM" id="SSF56601">
    <property type="entry name" value="beta-lactamase/transpeptidase-like"/>
    <property type="match status" value="1"/>
</dbReference>
<dbReference type="InterPro" id="IPR050491">
    <property type="entry name" value="AmpC-like"/>
</dbReference>
<gene>
    <name evidence="2" type="ORF">HT134_38770</name>
</gene>
<dbReference type="InterPro" id="IPR001466">
    <property type="entry name" value="Beta-lactam-related"/>
</dbReference>
<name>A0A7Y6IX54_9ACTN</name>
<dbReference type="Gene3D" id="3.40.710.10">
    <property type="entry name" value="DD-peptidase/beta-lactamase superfamily"/>
    <property type="match status" value="1"/>
</dbReference>
<organism evidence="2 3">
    <name type="scientific">Nonomuraea rhodomycinica</name>
    <dbReference type="NCBI Taxonomy" id="1712872"/>
    <lineage>
        <taxon>Bacteria</taxon>
        <taxon>Bacillati</taxon>
        <taxon>Actinomycetota</taxon>
        <taxon>Actinomycetes</taxon>
        <taxon>Streptosporangiales</taxon>
        <taxon>Streptosporangiaceae</taxon>
        <taxon>Nonomuraea</taxon>
    </lineage>
</organism>
<dbReference type="RefSeq" id="WP_175605484.1">
    <property type="nucleotide sequence ID" value="NZ_JABWGO010000014.1"/>
</dbReference>
<accession>A0A7Y6IX54</accession>
<comment type="caution">
    <text evidence="2">The sequence shown here is derived from an EMBL/GenBank/DDBJ whole genome shotgun (WGS) entry which is preliminary data.</text>
</comment>
<dbReference type="PANTHER" id="PTHR46825">
    <property type="entry name" value="D-ALANYL-D-ALANINE-CARBOXYPEPTIDASE/ENDOPEPTIDASE AMPH"/>
    <property type="match status" value="1"/>
</dbReference>
<evidence type="ECO:0000259" key="1">
    <source>
        <dbReference type="Pfam" id="PF00144"/>
    </source>
</evidence>
<dbReference type="Proteomes" id="UP000546126">
    <property type="component" value="Unassembled WGS sequence"/>
</dbReference>
<protein>
    <submittedName>
        <fullName evidence="2">Beta-lactamase family protein</fullName>
    </submittedName>
</protein>